<name>A0A0D0CTI1_9AGAR</name>
<keyword evidence="3" id="KW-1185">Reference proteome</keyword>
<sequence length="148" mass="16476">MLKLHKKALGDFGPIPFKIVSLRSRLRINPHPKSMPLVTPILPKPLPSHVHHPSHTDTQLPLASKDNSNGRSEEENQEEALGHLIKSTLSDNGPAVTEIDGLEQDEESAEIGRRDLGPQNLEPETFAHAICSRVLKDPFHVFNMIYIS</sequence>
<feature type="compositionally biased region" description="Polar residues" evidence="1">
    <location>
        <begin position="56"/>
        <end position="70"/>
    </location>
</feature>
<organism evidence="2 3">
    <name type="scientific">Collybiopsis luxurians FD-317 M1</name>
    <dbReference type="NCBI Taxonomy" id="944289"/>
    <lineage>
        <taxon>Eukaryota</taxon>
        <taxon>Fungi</taxon>
        <taxon>Dikarya</taxon>
        <taxon>Basidiomycota</taxon>
        <taxon>Agaricomycotina</taxon>
        <taxon>Agaricomycetes</taxon>
        <taxon>Agaricomycetidae</taxon>
        <taxon>Agaricales</taxon>
        <taxon>Marasmiineae</taxon>
        <taxon>Omphalotaceae</taxon>
        <taxon>Collybiopsis</taxon>
        <taxon>Collybiopsis luxurians</taxon>
    </lineage>
</organism>
<dbReference type="AlphaFoldDB" id="A0A0D0CTI1"/>
<evidence type="ECO:0000313" key="3">
    <source>
        <dbReference type="Proteomes" id="UP000053593"/>
    </source>
</evidence>
<dbReference type="HOGENOM" id="CLU_1759012_0_0_1"/>
<proteinExistence type="predicted"/>
<feature type="region of interest" description="Disordered" evidence="1">
    <location>
        <begin position="41"/>
        <end position="110"/>
    </location>
</feature>
<gene>
    <name evidence="2" type="ORF">GYMLUDRAFT_1004891</name>
</gene>
<dbReference type="EMBL" id="KN834781">
    <property type="protein sequence ID" value="KIK59018.1"/>
    <property type="molecule type" value="Genomic_DNA"/>
</dbReference>
<protein>
    <submittedName>
        <fullName evidence="2">Uncharacterized protein</fullName>
    </submittedName>
</protein>
<dbReference type="Proteomes" id="UP000053593">
    <property type="component" value="Unassembled WGS sequence"/>
</dbReference>
<reference evidence="2 3" key="1">
    <citation type="submission" date="2014-04" db="EMBL/GenBank/DDBJ databases">
        <title>Evolutionary Origins and Diversification of the Mycorrhizal Mutualists.</title>
        <authorList>
            <consortium name="DOE Joint Genome Institute"/>
            <consortium name="Mycorrhizal Genomics Consortium"/>
            <person name="Kohler A."/>
            <person name="Kuo A."/>
            <person name="Nagy L.G."/>
            <person name="Floudas D."/>
            <person name="Copeland A."/>
            <person name="Barry K.W."/>
            <person name="Cichocki N."/>
            <person name="Veneault-Fourrey C."/>
            <person name="LaButti K."/>
            <person name="Lindquist E.A."/>
            <person name="Lipzen A."/>
            <person name="Lundell T."/>
            <person name="Morin E."/>
            <person name="Murat C."/>
            <person name="Riley R."/>
            <person name="Ohm R."/>
            <person name="Sun H."/>
            <person name="Tunlid A."/>
            <person name="Henrissat B."/>
            <person name="Grigoriev I.V."/>
            <person name="Hibbett D.S."/>
            <person name="Martin F."/>
        </authorList>
    </citation>
    <scope>NUCLEOTIDE SEQUENCE [LARGE SCALE GENOMIC DNA]</scope>
    <source>
        <strain evidence="2 3">FD-317 M1</strain>
    </source>
</reference>
<evidence type="ECO:0000313" key="2">
    <source>
        <dbReference type="EMBL" id="KIK59018.1"/>
    </source>
</evidence>
<evidence type="ECO:0000256" key="1">
    <source>
        <dbReference type="SAM" id="MobiDB-lite"/>
    </source>
</evidence>
<accession>A0A0D0CTI1</accession>
<feature type="compositionally biased region" description="Acidic residues" evidence="1">
    <location>
        <begin position="100"/>
        <end position="109"/>
    </location>
</feature>